<dbReference type="PANTHER" id="PTHR32487:SF12">
    <property type="entry name" value="3-OXO-DELTA(4,5)-STEROID 5-BETA-REDUCTASE"/>
    <property type="match status" value="1"/>
</dbReference>
<evidence type="ECO:0000313" key="2">
    <source>
        <dbReference type="Proteomes" id="UP001604277"/>
    </source>
</evidence>
<reference evidence="2" key="1">
    <citation type="submission" date="2024-07" db="EMBL/GenBank/DDBJ databases">
        <title>Two chromosome-level genome assemblies of Korean endemic species Abeliophyllum distichum and Forsythia ovata (Oleaceae).</title>
        <authorList>
            <person name="Jang H."/>
        </authorList>
    </citation>
    <scope>NUCLEOTIDE SEQUENCE [LARGE SCALE GENOMIC DNA]</scope>
</reference>
<evidence type="ECO:0000313" key="1">
    <source>
        <dbReference type="EMBL" id="KAL2554033.1"/>
    </source>
</evidence>
<comment type="caution">
    <text evidence="1">The sequence shown here is derived from an EMBL/GenBank/DDBJ whole genome shotgun (WGS) entry which is preliminary data.</text>
</comment>
<dbReference type="PANTHER" id="PTHR32487">
    <property type="entry name" value="3-OXO-DELTA(4,5)-STEROID 5-BETA-REDUCTASE"/>
    <property type="match status" value="1"/>
</dbReference>
<accession>A0ABD1WZE1</accession>
<protein>
    <submittedName>
        <fullName evidence="1">NAD(P)-binding Rossmann-fold superfamily protein</fullName>
    </submittedName>
</protein>
<keyword evidence="2" id="KW-1185">Reference proteome</keyword>
<dbReference type="Proteomes" id="UP001604277">
    <property type="component" value="Unassembled WGS sequence"/>
</dbReference>
<dbReference type="AlphaFoldDB" id="A0ABD1WZE1"/>
<organism evidence="1 2">
    <name type="scientific">Forsythia ovata</name>
    <dbReference type="NCBI Taxonomy" id="205694"/>
    <lineage>
        <taxon>Eukaryota</taxon>
        <taxon>Viridiplantae</taxon>
        <taxon>Streptophyta</taxon>
        <taxon>Embryophyta</taxon>
        <taxon>Tracheophyta</taxon>
        <taxon>Spermatophyta</taxon>
        <taxon>Magnoliopsida</taxon>
        <taxon>eudicotyledons</taxon>
        <taxon>Gunneridae</taxon>
        <taxon>Pentapetalae</taxon>
        <taxon>asterids</taxon>
        <taxon>lamiids</taxon>
        <taxon>Lamiales</taxon>
        <taxon>Oleaceae</taxon>
        <taxon>Forsythieae</taxon>
        <taxon>Forsythia</taxon>
    </lineage>
</organism>
<sequence length="129" mass="14657">MYVGASDARLVAEQHIWATTQNIGEVFNAVNGGSYKWKEIWGDIGIKLGVNSTLFNLDLRYSLAMSDMGGLWKNIVMKEGLVETEMDDLANREFLENLFKCLVKMLESREKANCLDFTTKYQTLESIGY</sequence>
<name>A0ABD1WZE1_9LAMI</name>
<dbReference type="Gene3D" id="3.40.50.720">
    <property type="entry name" value="NAD(P)-binding Rossmann-like Domain"/>
    <property type="match status" value="1"/>
</dbReference>
<proteinExistence type="predicted"/>
<dbReference type="EMBL" id="JBFOLJ010000002">
    <property type="protein sequence ID" value="KAL2554033.1"/>
    <property type="molecule type" value="Genomic_DNA"/>
</dbReference>
<gene>
    <name evidence="1" type="ORF">Fot_07652</name>
</gene>